<evidence type="ECO:0000313" key="4">
    <source>
        <dbReference type="Proteomes" id="UP000003571"/>
    </source>
</evidence>
<keyword evidence="1" id="KW-0464">Manganese</keyword>
<dbReference type="AlphaFoldDB" id="H7EHD3"/>
<evidence type="ECO:0000259" key="2">
    <source>
        <dbReference type="PROSITE" id="PS50991"/>
    </source>
</evidence>
<sequence>MKEISKLIDYRADIKVVDATLRDGGLVNDFYFPDGFAKALYEANVRAGVDYMEFGYKAAKDMFDESKFGPSKFSNDDYIRSIVGDNNTDLKIAVMADVGRTNFKTDILPKSESPVDLIRVATYLHQIPGAIEMIEDAHNKGYETSCNIMAISTAQDGDVKAALDIIGKSPVDVIYIVDSYGSIYPEQMQRIAKLYCEYGHKYGKKIGIHAHNNQQLAFANTIEACGDGVDYLDATYAEMGRGAGNCAMELLLGFLKNPKYNIYPALDFIEKYMRPLRDSGTKWGYDIQYLLTGLFNQHPRTAIAFTKDGRKDYTEYFKEITAQE</sequence>
<dbReference type="RefSeq" id="WP_002701978.1">
    <property type="nucleotide sequence ID" value="NZ_AGRW01000025.1"/>
</dbReference>
<reference evidence="3 4" key="1">
    <citation type="submission" date="2011-09" db="EMBL/GenBank/DDBJ databases">
        <title>The draft genome of Treponema saccharophilum DSM 2985.</title>
        <authorList>
            <consortium name="US DOE Joint Genome Institute (JGI-PGF)"/>
            <person name="Lucas S."/>
            <person name="Copeland A."/>
            <person name="Lapidus A."/>
            <person name="Glavina del Rio T."/>
            <person name="Dalin E."/>
            <person name="Tice H."/>
            <person name="Bruce D."/>
            <person name="Goodwin L."/>
            <person name="Pitluck S."/>
            <person name="Peters L."/>
            <person name="Kyrpides N."/>
            <person name="Mavromatis K."/>
            <person name="Ivanova N."/>
            <person name="Markowitz V."/>
            <person name="Cheng J.-F."/>
            <person name="Hugenholtz P."/>
            <person name="Woyke T."/>
            <person name="Wu D."/>
            <person name="Gronow S."/>
            <person name="Wellnitz S."/>
            <person name="Brambilla E."/>
            <person name="Klenk H.-P."/>
            <person name="Eisen J.A."/>
        </authorList>
    </citation>
    <scope>NUCLEOTIDE SEQUENCE [LARGE SCALE GENOMIC DNA]</scope>
    <source>
        <strain evidence="3 4">DSM 2985</strain>
    </source>
</reference>
<gene>
    <name evidence="3" type="ORF">TresaDRAFT_2507</name>
</gene>
<evidence type="ECO:0000313" key="3">
    <source>
        <dbReference type="EMBL" id="EIC03053.1"/>
    </source>
</evidence>
<dbReference type="Pfam" id="PF00682">
    <property type="entry name" value="HMGL-like"/>
    <property type="match status" value="1"/>
</dbReference>
<dbReference type="InterPro" id="IPR050073">
    <property type="entry name" value="2-IPM_HCS-like"/>
</dbReference>
<accession>H7EHD3</accession>
<dbReference type="InterPro" id="IPR000891">
    <property type="entry name" value="PYR_CT"/>
</dbReference>
<comment type="caution">
    <text evidence="3">The sequence shown here is derived from an EMBL/GenBank/DDBJ whole genome shotgun (WGS) entry which is preliminary data.</text>
</comment>
<protein>
    <submittedName>
        <fullName evidence="3">Pyruvate carboxyltransferase</fullName>
    </submittedName>
</protein>
<keyword evidence="4" id="KW-1185">Reference proteome</keyword>
<dbReference type="eggNOG" id="COG0119">
    <property type="taxonomic scope" value="Bacteria"/>
</dbReference>
<feature type="domain" description="Pyruvate carboxyltransferase" evidence="2">
    <location>
        <begin position="14"/>
        <end position="270"/>
    </location>
</feature>
<dbReference type="GO" id="GO:0003852">
    <property type="term" value="F:2-isopropylmalate synthase activity"/>
    <property type="evidence" value="ECO:0007669"/>
    <property type="project" value="TreeGrafter"/>
</dbReference>
<dbReference type="Gene3D" id="3.20.20.70">
    <property type="entry name" value="Aldolase class I"/>
    <property type="match status" value="1"/>
</dbReference>
<dbReference type="PATRIC" id="fig|907348.3.peg.196"/>
<keyword evidence="3" id="KW-0670">Pyruvate</keyword>
<dbReference type="STRING" id="907348.TresaDRAFT_2507"/>
<dbReference type="PANTHER" id="PTHR10277:SF9">
    <property type="entry name" value="2-ISOPROPYLMALATE SYNTHASE 1, CHLOROPLASTIC-RELATED"/>
    <property type="match status" value="1"/>
</dbReference>
<organism evidence="3 4">
    <name type="scientific">Treponema saccharophilum DSM 2985</name>
    <dbReference type="NCBI Taxonomy" id="907348"/>
    <lineage>
        <taxon>Bacteria</taxon>
        <taxon>Pseudomonadati</taxon>
        <taxon>Spirochaetota</taxon>
        <taxon>Spirochaetia</taxon>
        <taxon>Spirochaetales</taxon>
        <taxon>Treponemataceae</taxon>
        <taxon>Treponema</taxon>
    </lineage>
</organism>
<dbReference type="Proteomes" id="UP000003571">
    <property type="component" value="Unassembled WGS sequence"/>
</dbReference>
<keyword evidence="3" id="KW-0808">Transferase</keyword>
<evidence type="ECO:0000256" key="1">
    <source>
        <dbReference type="ARBA" id="ARBA00023211"/>
    </source>
</evidence>
<dbReference type="OrthoDB" id="9804858at2"/>
<dbReference type="PROSITE" id="PS50991">
    <property type="entry name" value="PYR_CT"/>
    <property type="match status" value="1"/>
</dbReference>
<dbReference type="GO" id="GO:0009098">
    <property type="term" value="P:L-leucine biosynthetic process"/>
    <property type="evidence" value="ECO:0007669"/>
    <property type="project" value="TreeGrafter"/>
</dbReference>
<dbReference type="SUPFAM" id="SSF51569">
    <property type="entry name" value="Aldolase"/>
    <property type="match status" value="1"/>
</dbReference>
<name>H7EHD3_9SPIR</name>
<dbReference type="EMBL" id="AGRW01000025">
    <property type="protein sequence ID" value="EIC03053.1"/>
    <property type="molecule type" value="Genomic_DNA"/>
</dbReference>
<dbReference type="CDD" id="cd07944">
    <property type="entry name" value="DRE_TIM_HOA_like"/>
    <property type="match status" value="1"/>
</dbReference>
<proteinExistence type="predicted"/>
<dbReference type="InterPro" id="IPR013785">
    <property type="entry name" value="Aldolase_TIM"/>
</dbReference>
<dbReference type="PANTHER" id="PTHR10277">
    <property type="entry name" value="HOMOCITRATE SYNTHASE-RELATED"/>
    <property type="match status" value="1"/>
</dbReference>